<organism evidence="5 6">
    <name type="scientific">Paenibacillus abyssi</name>
    <dbReference type="NCBI Taxonomy" id="1340531"/>
    <lineage>
        <taxon>Bacteria</taxon>
        <taxon>Bacillati</taxon>
        <taxon>Bacillota</taxon>
        <taxon>Bacilli</taxon>
        <taxon>Bacillales</taxon>
        <taxon>Paenibacillaceae</taxon>
        <taxon>Paenibacillus</taxon>
    </lineage>
</organism>
<dbReference type="RefSeq" id="WP_188532196.1">
    <property type="nucleotide sequence ID" value="NZ_BMGR01000011.1"/>
</dbReference>
<dbReference type="PANTHER" id="PTHR42659">
    <property type="entry name" value="XANTHINE DEHYDROGENASE SUBUNIT C-RELATED"/>
    <property type="match status" value="1"/>
</dbReference>
<proteinExistence type="predicted"/>
<dbReference type="EMBL" id="BMGR01000011">
    <property type="protein sequence ID" value="GGG13611.1"/>
    <property type="molecule type" value="Genomic_DNA"/>
</dbReference>
<keyword evidence="3" id="KW-0560">Oxidoreductase</keyword>
<keyword evidence="1" id="KW-0285">Flavoprotein</keyword>
<evidence type="ECO:0000256" key="3">
    <source>
        <dbReference type="ARBA" id="ARBA00023002"/>
    </source>
</evidence>
<dbReference type="InterPro" id="IPR016166">
    <property type="entry name" value="FAD-bd_PCMH"/>
</dbReference>
<reference evidence="5" key="1">
    <citation type="journal article" date="2014" name="Int. J. Syst. Evol. Microbiol.">
        <title>Complete genome sequence of Corynebacterium casei LMG S-19264T (=DSM 44701T), isolated from a smear-ripened cheese.</title>
        <authorList>
            <consortium name="US DOE Joint Genome Institute (JGI-PGF)"/>
            <person name="Walter F."/>
            <person name="Albersmeier A."/>
            <person name="Kalinowski J."/>
            <person name="Ruckert C."/>
        </authorList>
    </citation>
    <scope>NUCLEOTIDE SEQUENCE</scope>
    <source>
        <strain evidence="5">CGMCC 1.12987</strain>
    </source>
</reference>
<dbReference type="SMART" id="SM01092">
    <property type="entry name" value="CO_deh_flav_C"/>
    <property type="match status" value="1"/>
</dbReference>
<dbReference type="InterPro" id="IPR016169">
    <property type="entry name" value="FAD-bd_PCMH_sub2"/>
</dbReference>
<keyword evidence="6" id="KW-1185">Reference proteome</keyword>
<reference evidence="5" key="2">
    <citation type="submission" date="2020-09" db="EMBL/GenBank/DDBJ databases">
        <authorList>
            <person name="Sun Q."/>
            <person name="Zhou Y."/>
        </authorList>
    </citation>
    <scope>NUCLEOTIDE SEQUENCE</scope>
    <source>
        <strain evidence="5">CGMCC 1.12987</strain>
    </source>
</reference>
<protein>
    <submittedName>
        <fullName evidence="5">Carbon monoxide dehydrogenase</fullName>
    </submittedName>
</protein>
<name>A0A917FW47_9BACL</name>
<sequence>MYPATITDYMAPTTLDECIQLLEQHGSQAKLIAGGQSFVPLLKLRMTDTSIVIDINRIIELQEFGEKNISQKRILRLGALTKHKTLATHPLVVSKYPILSDAAKFIGDVQVRNRGTIGGSLVHADPAADLPVPILVLDSTLRIVSREGERTVSADDFFLGIMMTVVEQNEILVNIDIPAPLPGTGAAYYKCCAVYGDFAIISVGASVTMTDDSCDSSRIYVGGVYPSPQRAVQTEAFLQGKAITDDILQQAADILADEIPVETDMRATAEYRRILLKEHGFKVLSKAIKRAKEDNI</sequence>
<accession>A0A917FW47</accession>
<dbReference type="InterPro" id="IPR051312">
    <property type="entry name" value="Diverse_Substr_Oxidored"/>
</dbReference>
<dbReference type="InterPro" id="IPR005107">
    <property type="entry name" value="CO_DH_flav_C"/>
</dbReference>
<dbReference type="InterPro" id="IPR036318">
    <property type="entry name" value="FAD-bd_PCMH-like_sf"/>
</dbReference>
<dbReference type="InterPro" id="IPR036683">
    <property type="entry name" value="CO_DH_flav_C_dom_sf"/>
</dbReference>
<dbReference type="InterPro" id="IPR016167">
    <property type="entry name" value="FAD-bd_PCMH_sub1"/>
</dbReference>
<gene>
    <name evidence="5" type="ORF">GCM10010916_33170</name>
</gene>
<dbReference type="AlphaFoldDB" id="A0A917FW47"/>
<dbReference type="PROSITE" id="PS51387">
    <property type="entry name" value="FAD_PCMH"/>
    <property type="match status" value="1"/>
</dbReference>
<feature type="domain" description="FAD-binding PCMH-type" evidence="4">
    <location>
        <begin position="1"/>
        <end position="182"/>
    </location>
</feature>
<dbReference type="Proteomes" id="UP000644756">
    <property type="component" value="Unassembled WGS sequence"/>
</dbReference>
<dbReference type="Pfam" id="PF03450">
    <property type="entry name" value="CO_deh_flav_C"/>
    <property type="match status" value="1"/>
</dbReference>
<dbReference type="SUPFAM" id="SSF55447">
    <property type="entry name" value="CO dehydrogenase flavoprotein C-terminal domain-like"/>
    <property type="match status" value="1"/>
</dbReference>
<dbReference type="Pfam" id="PF00941">
    <property type="entry name" value="FAD_binding_5"/>
    <property type="match status" value="1"/>
</dbReference>
<dbReference type="SUPFAM" id="SSF56176">
    <property type="entry name" value="FAD-binding/transporter-associated domain-like"/>
    <property type="match status" value="1"/>
</dbReference>
<keyword evidence="2" id="KW-0274">FAD</keyword>
<dbReference type="Gene3D" id="3.30.390.50">
    <property type="entry name" value="CO dehydrogenase flavoprotein, C-terminal domain"/>
    <property type="match status" value="1"/>
</dbReference>
<dbReference type="GO" id="GO:0071949">
    <property type="term" value="F:FAD binding"/>
    <property type="evidence" value="ECO:0007669"/>
    <property type="project" value="InterPro"/>
</dbReference>
<evidence type="ECO:0000313" key="5">
    <source>
        <dbReference type="EMBL" id="GGG13611.1"/>
    </source>
</evidence>
<dbReference type="InterPro" id="IPR002346">
    <property type="entry name" value="Mopterin_DH_FAD-bd"/>
</dbReference>
<evidence type="ECO:0000256" key="1">
    <source>
        <dbReference type="ARBA" id="ARBA00022630"/>
    </source>
</evidence>
<dbReference type="GO" id="GO:0016491">
    <property type="term" value="F:oxidoreductase activity"/>
    <property type="evidence" value="ECO:0007669"/>
    <property type="project" value="UniProtKB-KW"/>
</dbReference>
<comment type="caution">
    <text evidence="5">The sequence shown here is derived from an EMBL/GenBank/DDBJ whole genome shotgun (WGS) entry which is preliminary data.</text>
</comment>
<dbReference type="Gene3D" id="3.30.43.10">
    <property type="entry name" value="Uridine Diphospho-n-acetylenolpyruvylglucosamine Reductase, domain 2"/>
    <property type="match status" value="1"/>
</dbReference>
<evidence type="ECO:0000256" key="2">
    <source>
        <dbReference type="ARBA" id="ARBA00022827"/>
    </source>
</evidence>
<dbReference type="Gene3D" id="3.30.465.10">
    <property type="match status" value="1"/>
</dbReference>
<evidence type="ECO:0000259" key="4">
    <source>
        <dbReference type="PROSITE" id="PS51387"/>
    </source>
</evidence>
<evidence type="ECO:0000313" key="6">
    <source>
        <dbReference type="Proteomes" id="UP000644756"/>
    </source>
</evidence>
<dbReference type="PANTHER" id="PTHR42659:SF2">
    <property type="entry name" value="XANTHINE DEHYDROGENASE SUBUNIT C-RELATED"/>
    <property type="match status" value="1"/>
</dbReference>